<dbReference type="PANTHER" id="PTHR31623:SF83">
    <property type="entry name" value="ACETYL-COA-BENZYLALCOHOL ACETYLTRANSFERASE-LIKE"/>
    <property type="match status" value="1"/>
</dbReference>
<keyword evidence="5" id="KW-1185">Reference proteome</keyword>
<comment type="similarity">
    <text evidence="1">Belongs to the plant acyltransferase family.</text>
</comment>
<dbReference type="Pfam" id="PF02458">
    <property type="entry name" value="Transferase"/>
    <property type="match status" value="1"/>
</dbReference>
<proteinExistence type="inferred from homology"/>
<evidence type="ECO:0000256" key="3">
    <source>
        <dbReference type="ARBA" id="ARBA00023315"/>
    </source>
</evidence>
<dbReference type="GO" id="GO:0016746">
    <property type="term" value="F:acyltransferase activity"/>
    <property type="evidence" value="ECO:0007669"/>
    <property type="project" value="UniProtKB-KW"/>
</dbReference>
<accession>A0AA39RX55</accession>
<reference evidence="4" key="1">
    <citation type="journal article" date="2022" name="Plant J.">
        <title>Strategies of tolerance reflected in two North American maple genomes.</title>
        <authorList>
            <person name="McEvoy S.L."/>
            <person name="Sezen U.U."/>
            <person name="Trouern-Trend A."/>
            <person name="McMahon S.M."/>
            <person name="Schaberg P.G."/>
            <person name="Yang J."/>
            <person name="Wegrzyn J.L."/>
            <person name="Swenson N.G."/>
        </authorList>
    </citation>
    <scope>NUCLEOTIDE SEQUENCE</scope>
    <source>
        <strain evidence="4">NS2018</strain>
    </source>
</reference>
<keyword evidence="2" id="KW-0808">Transferase</keyword>
<sequence length="422" mass="47877">MIKPSVPTPNHLRNMRISFIDHSFFPASVVALLYYPANGGTNDPVENLERRTQLAKSLSETLTLFYPIAGRYMKEDYSINCNDDGVEYVEALVDGELSQILQGEVEAKELNRFVPEEVEESSTRPLIAIQINIFNCGGLAIGFMYSHRIMDCFTFSMFINGWAKIHKVGVNDVDIPDFESAGILFPARELSWNKLPEITNSETVTKRFLFDAETISKLKAEAMSGCGFTYSQPSTVEVMTALIWRAQINAIRARYGHLKTSMMSMPMNLRGRTFEKIPENCCGNFFTMINAKIPANDSKMGLNDFVDLVRDAIRNSITEFAQPSEGEDGFFSKVMKPFREFFEELGKKDGDLILFSSWRHFPLYEVDFGWGKPAWVSFVQSPYKGIVFIDKKCGDGIEIWVTLDVEDMAHFQQDPNIINFSS</sequence>
<evidence type="ECO:0000313" key="5">
    <source>
        <dbReference type="Proteomes" id="UP001168877"/>
    </source>
</evidence>
<dbReference type="Gene3D" id="3.30.559.10">
    <property type="entry name" value="Chloramphenicol acetyltransferase-like domain"/>
    <property type="match status" value="2"/>
</dbReference>
<protein>
    <submittedName>
        <fullName evidence="4">Uncharacterized protein</fullName>
    </submittedName>
</protein>
<dbReference type="InterPro" id="IPR023213">
    <property type="entry name" value="CAT-like_dom_sf"/>
</dbReference>
<comment type="caution">
    <text evidence="4">The sequence shown here is derived from an EMBL/GenBank/DDBJ whole genome shotgun (WGS) entry which is preliminary data.</text>
</comment>
<evidence type="ECO:0000313" key="4">
    <source>
        <dbReference type="EMBL" id="KAK0579255.1"/>
    </source>
</evidence>
<evidence type="ECO:0000256" key="2">
    <source>
        <dbReference type="ARBA" id="ARBA00022679"/>
    </source>
</evidence>
<gene>
    <name evidence="4" type="ORF">LWI29_023460</name>
</gene>
<evidence type="ECO:0000256" key="1">
    <source>
        <dbReference type="ARBA" id="ARBA00009861"/>
    </source>
</evidence>
<keyword evidence="3" id="KW-0012">Acyltransferase</keyword>
<organism evidence="4 5">
    <name type="scientific">Acer saccharum</name>
    <name type="common">Sugar maple</name>
    <dbReference type="NCBI Taxonomy" id="4024"/>
    <lineage>
        <taxon>Eukaryota</taxon>
        <taxon>Viridiplantae</taxon>
        <taxon>Streptophyta</taxon>
        <taxon>Embryophyta</taxon>
        <taxon>Tracheophyta</taxon>
        <taxon>Spermatophyta</taxon>
        <taxon>Magnoliopsida</taxon>
        <taxon>eudicotyledons</taxon>
        <taxon>Gunneridae</taxon>
        <taxon>Pentapetalae</taxon>
        <taxon>rosids</taxon>
        <taxon>malvids</taxon>
        <taxon>Sapindales</taxon>
        <taxon>Sapindaceae</taxon>
        <taxon>Hippocastanoideae</taxon>
        <taxon>Acereae</taxon>
        <taxon>Acer</taxon>
    </lineage>
</organism>
<dbReference type="PANTHER" id="PTHR31623">
    <property type="entry name" value="F21J9.9"/>
    <property type="match status" value="1"/>
</dbReference>
<name>A0AA39RX55_ACESA</name>
<dbReference type="EMBL" id="JAUESC010000385">
    <property type="protein sequence ID" value="KAK0579255.1"/>
    <property type="molecule type" value="Genomic_DNA"/>
</dbReference>
<dbReference type="Proteomes" id="UP001168877">
    <property type="component" value="Unassembled WGS sequence"/>
</dbReference>
<reference evidence="4" key="2">
    <citation type="submission" date="2023-06" db="EMBL/GenBank/DDBJ databases">
        <authorList>
            <person name="Swenson N.G."/>
            <person name="Wegrzyn J.L."/>
            <person name="Mcevoy S.L."/>
        </authorList>
    </citation>
    <scope>NUCLEOTIDE SEQUENCE</scope>
    <source>
        <strain evidence="4">NS2018</strain>
        <tissue evidence="4">Leaf</tissue>
    </source>
</reference>
<dbReference type="AlphaFoldDB" id="A0AA39RX55"/>